<comment type="similarity">
    <text evidence="1">Belongs to the 'GDXG' lipolytic enzyme family.</text>
</comment>
<dbReference type="Gene3D" id="3.40.50.1820">
    <property type="entry name" value="alpha/beta hydrolase"/>
    <property type="match status" value="1"/>
</dbReference>
<dbReference type="EMBL" id="FUWY01000004">
    <property type="protein sequence ID" value="SJZ81259.1"/>
    <property type="molecule type" value="Genomic_DNA"/>
</dbReference>
<dbReference type="STRING" id="118967.SAMN02745191_1732"/>
<dbReference type="InterPro" id="IPR013094">
    <property type="entry name" value="AB_hydrolase_3"/>
</dbReference>
<evidence type="ECO:0000256" key="2">
    <source>
        <dbReference type="ARBA" id="ARBA00022801"/>
    </source>
</evidence>
<dbReference type="InterPro" id="IPR029058">
    <property type="entry name" value="AB_hydrolase_fold"/>
</dbReference>
<proteinExistence type="inferred from homology"/>
<evidence type="ECO:0000313" key="5">
    <source>
        <dbReference type="EMBL" id="SJZ81259.1"/>
    </source>
</evidence>
<keyword evidence="2" id="KW-0378">Hydrolase</keyword>
<keyword evidence="6" id="KW-1185">Reference proteome</keyword>
<dbReference type="RefSeq" id="WP_078712118.1">
    <property type="nucleotide sequence ID" value="NZ_FUWY01000004.1"/>
</dbReference>
<evidence type="ECO:0000313" key="6">
    <source>
        <dbReference type="Proteomes" id="UP000243297"/>
    </source>
</evidence>
<organism evidence="5 6">
    <name type="scientific">Anaerorhabdus furcosa</name>
    <dbReference type="NCBI Taxonomy" id="118967"/>
    <lineage>
        <taxon>Bacteria</taxon>
        <taxon>Bacillati</taxon>
        <taxon>Bacillota</taxon>
        <taxon>Erysipelotrichia</taxon>
        <taxon>Erysipelotrichales</taxon>
        <taxon>Erysipelotrichaceae</taxon>
        <taxon>Anaerorhabdus</taxon>
    </lineage>
</organism>
<sequence length="363" mass="41710">MRKYDVNLLKEIKRKEYSENVNGIDILFKPVPDDDRKHVLDCRILEVIKQKSALFTERNKVGFRISNERYRPDKITYDLTETEITEEELLIHIDEDHFIDIFIYKPLNSNESLLPTLIYLHGGGFIAGDMKLYRNQMKLIAEKANAVVIFPEYRLAPECPYPGALNDAMGTIHWVAQHAKEYGIDASRIMLAGDSAGGALTNACLLSDTTKIIKRAFEIYPGCDSTDYKNQTLFTWSYDYYPVIDEHKEYAYTRIDRIKNTVGKSSKENFYTQGKVELDDPIISIIYASDDQLKDFPPMTVVSAEYDYLRVSSDYFVQRLKAVNVPVKSIQYCGSDHGFLDMLGSYVQAEDLCIEIAKEINQM</sequence>
<accession>A0A1T4NPY9</accession>
<reference evidence="6" key="1">
    <citation type="submission" date="2017-02" db="EMBL/GenBank/DDBJ databases">
        <authorList>
            <person name="Varghese N."/>
            <person name="Submissions S."/>
        </authorList>
    </citation>
    <scope>NUCLEOTIDE SEQUENCE [LARGE SCALE GENOMIC DNA]</scope>
    <source>
        <strain evidence="6">ATCC 25662</strain>
    </source>
</reference>
<evidence type="ECO:0000259" key="4">
    <source>
        <dbReference type="Pfam" id="PF07859"/>
    </source>
</evidence>
<dbReference type="Proteomes" id="UP000243297">
    <property type="component" value="Unassembled WGS sequence"/>
</dbReference>
<dbReference type="InterPro" id="IPR050300">
    <property type="entry name" value="GDXG_lipolytic_enzyme"/>
</dbReference>
<dbReference type="Pfam" id="PF07859">
    <property type="entry name" value="Abhydrolase_3"/>
    <property type="match status" value="1"/>
</dbReference>
<feature type="domain" description="Alpha/beta hydrolase fold-3" evidence="4">
    <location>
        <begin position="117"/>
        <end position="340"/>
    </location>
</feature>
<name>A0A1T4NPY9_9FIRM</name>
<dbReference type="GO" id="GO:0016787">
    <property type="term" value="F:hydrolase activity"/>
    <property type="evidence" value="ECO:0007669"/>
    <property type="project" value="UniProtKB-KW"/>
</dbReference>
<dbReference type="AlphaFoldDB" id="A0A1T4NPY9"/>
<dbReference type="InterPro" id="IPR033140">
    <property type="entry name" value="Lipase_GDXG_put_SER_AS"/>
</dbReference>
<evidence type="ECO:0000256" key="1">
    <source>
        <dbReference type="ARBA" id="ARBA00010515"/>
    </source>
</evidence>
<dbReference type="SUPFAM" id="SSF53474">
    <property type="entry name" value="alpha/beta-Hydrolases"/>
    <property type="match status" value="1"/>
</dbReference>
<dbReference type="PROSITE" id="PS01174">
    <property type="entry name" value="LIPASE_GDXG_SER"/>
    <property type="match status" value="1"/>
</dbReference>
<evidence type="ECO:0000256" key="3">
    <source>
        <dbReference type="PROSITE-ProRule" id="PRU10038"/>
    </source>
</evidence>
<dbReference type="OrthoDB" id="9777975at2"/>
<dbReference type="PANTHER" id="PTHR48081:SF8">
    <property type="entry name" value="ALPHA_BETA HYDROLASE FOLD-3 DOMAIN-CONTAINING PROTEIN-RELATED"/>
    <property type="match status" value="1"/>
</dbReference>
<gene>
    <name evidence="5" type="ORF">SAMN02745191_1732</name>
</gene>
<dbReference type="PANTHER" id="PTHR48081">
    <property type="entry name" value="AB HYDROLASE SUPERFAMILY PROTEIN C4A8.06C"/>
    <property type="match status" value="1"/>
</dbReference>
<protein>
    <submittedName>
        <fullName evidence="5">Acetyl esterase/lipase</fullName>
    </submittedName>
</protein>
<feature type="active site" evidence="3">
    <location>
        <position position="195"/>
    </location>
</feature>